<evidence type="ECO:0000313" key="4">
    <source>
        <dbReference type="EMBL" id="AOZ11043.1"/>
    </source>
</evidence>
<proteinExistence type="predicted"/>
<evidence type="ECO:0000256" key="2">
    <source>
        <dbReference type="ARBA" id="ARBA00022679"/>
    </source>
</evidence>
<keyword evidence="1" id="KW-0328">Glycosyltransferase</keyword>
<reference evidence="4 5" key="1">
    <citation type="submission" date="2016-10" db="EMBL/GenBank/DDBJ databases">
        <title>Complete genome sequences of three Cupriavidus strains isolated from various Malaysian environments.</title>
        <authorList>
            <person name="Abdullah A.A.-A."/>
            <person name="Shafie N.A.H."/>
            <person name="Lau N.S."/>
        </authorList>
    </citation>
    <scope>NUCLEOTIDE SEQUENCE [LARGE SCALE GENOMIC DNA]</scope>
    <source>
        <strain evidence="4 5">USMAA1020</strain>
    </source>
</reference>
<sequence>MATPLLYILPSGELSGTERMAIRTLQHLADSFDGVIVAPPGPVHAHASQCGLRSESFRSSAGLARLLWRAARREPELAVASLDLSQAFLVVLAQALGRARVRHLHIVRGGSDERLSYGYKRLLQPFPVAFVAVSDFVRERLVAHGVDAARISVVENFIEPSAVAWRPVFREAGVRRVLMLSRLDRIKRAGLLLQAVRSHPALGAMQFDLYGSGEQEAELRAAAAGLPNVTLHGFRADAAGQLRSSDLLVHTCAEEPFGLVVLEAFAAGVPVLVPNAGGAGGLVRHGETGFHYAANDPDALADALQALQSAPAALLNAVVANARAELSDRFHPARLAQRYRDLLQPRG</sequence>
<keyword evidence="2" id="KW-0808">Transferase</keyword>
<name>A0ABN4TVM5_9BURK</name>
<dbReference type="Gene3D" id="3.40.50.2000">
    <property type="entry name" value="Glycogen Phosphorylase B"/>
    <property type="match status" value="2"/>
</dbReference>
<dbReference type="Pfam" id="PF13692">
    <property type="entry name" value="Glyco_trans_1_4"/>
    <property type="match status" value="1"/>
</dbReference>
<dbReference type="SUPFAM" id="SSF53756">
    <property type="entry name" value="UDP-Glycosyltransferase/glycogen phosphorylase"/>
    <property type="match status" value="1"/>
</dbReference>
<evidence type="ECO:0000313" key="5">
    <source>
        <dbReference type="Proteomes" id="UP000177515"/>
    </source>
</evidence>
<organism evidence="4 5">
    <name type="scientific">Cupriavidus malaysiensis</name>
    <dbReference type="NCBI Taxonomy" id="367825"/>
    <lineage>
        <taxon>Bacteria</taxon>
        <taxon>Pseudomonadati</taxon>
        <taxon>Pseudomonadota</taxon>
        <taxon>Betaproteobacteria</taxon>
        <taxon>Burkholderiales</taxon>
        <taxon>Burkholderiaceae</taxon>
        <taxon>Cupriavidus</taxon>
    </lineage>
</organism>
<dbReference type="Proteomes" id="UP000177515">
    <property type="component" value="Chromosome 2"/>
</dbReference>
<dbReference type="InterPro" id="IPR028098">
    <property type="entry name" value="Glyco_trans_4-like_N"/>
</dbReference>
<protein>
    <recommendedName>
        <fullName evidence="3">Glycosyltransferase subfamily 4-like N-terminal domain-containing protein</fullName>
    </recommendedName>
</protein>
<dbReference type="EMBL" id="CP017755">
    <property type="protein sequence ID" value="AOZ11043.1"/>
    <property type="molecule type" value="Genomic_DNA"/>
</dbReference>
<accession>A0ABN4TVM5</accession>
<gene>
    <name evidence="4" type="ORF">BKK80_33685</name>
</gene>
<evidence type="ECO:0000256" key="1">
    <source>
        <dbReference type="ARBA" id="ARBA00022676"/>
    </source>
</evidence>
<dbReference type="PANTHER" id="PTHR12526:SF510">
    <property type="entry name" value="D-INOSITOL 3-PHOSPHATE GLYCOSYLTRANSFERASE"/>
    <property type="match status" value="1"/>
</dbReference>
<dbReference type="PANTHER" id="PTHR12526">
    <property type="entry name" value="GLYCOSYLTRANSFERASE"/>
    <property type="match status" value="1"/>
</dbReference>
<dbReference type="Pfam" id="PF13439">
    <property type="entry name" value="Glyco_transf_4"/>
    <property type="match status" value="1"/>
</dbReference>
<dbReference type="CDD" id="cd03801">
    <property type="entry name" value="GT4_PimA-like"/>
    <property type="match status" value="1"/>
</dbReference>
<evidence type="ECO:0000259" key="3">
    <source>
        <dbReference type="Pfam" id="PF13439"/>
    </source>
</evidence>
<feature type="domain" description="Glycosyltransferase subfamily 4-like N-terminal" evidence="3">
    <location>
        <begin position="15"/>
        <end position="160"/>
    </location>
</feature>
<keyword evidence="5" id="KW-1185">Reference proteome</keyword>